<dbReference type="InterPro" id="IPR000524">
    <property type="entry name" value="Tscrpt_reg_HTH_GntR"/>
</dbReference>
<dbReference type="Pfam" id="PF00392">
    <property type="entry name" value="GntR"/>
    <property type="match status" value="1"/>
</dbReference>
<evidence type="ECO:0000256" key="2">
    <source>
        <dbReference type="ARBA" id="ARBA00023125"/>
    </source>
</evidence>
<dbReference type="Gene3D" id="1.10.10.10">
    <property type="entry name" value="Winged helix-like DNA-binding domain superfamily/Winged helix DNA-binding domain"/>
    <property type="match status" value="1"/>
</dbReference>
<keyword evidence="7" id="KW-1185">Reference proteome</keyword>
<protein>
    <submittedName>
        <fullName evidence="6">GntR family transcriptional regulator</fullName>
    </submittedName>
</protein>
<proteinExistence type="predicted"/>
<accession>A0ABW0QM47</accession>
<feature type="domain" description="HTH gntR-type" evidence="5">
    <location>
        <begin position="25"/>
        <end position="92"/>
    </location>
</feature>
<dbReference type="Gene3D" id="1.20.120.530">
    <property type="entry name" value="GntR ligand-binding domain-like"/>
    <property type="match status" value="1"/>
</dbReference>
<dbReference type="Proteomes" id="UP001596084">
    <property type="component" value="Unassembled WGS sequence"/>
</dbReference>
<keyword evidence="1" id="KW-0805">Transcription regulation</keyword>
<dbReference type="PANTHER" id="PTHR43537:SF53">
    <property type="entry name" value="HTH-TYPE TRANSCRIPTIONAL REPRESSOR NANR"/>
    <property type="match status" value="1"/>
</dbReference>
<evidence type="ECO:0000313" key="6">
    <source>
        <dbReference type="EMBL" id="MFC5523764.1"/>
    </source>
</evidence>
<feature type="compositionally biased region" description="Basic residues" evidence="4">
    <location>
        <begin position="260"/>
        <end position="269"/>
    </location>
</feature>
<dbReference type="EMBL" id="JBHSMX010000066">
    <property type="protein sequence ID" value="MFC5523764.1"/>
    <property type="molecule type" value="Genomic_DNA"/>
</dbReference>
<evidence type="ECO:0000259" key="5">
    <source>
        <dbReference type="PROSITE" id="PS50949"/>
    </source>
</evidence>
<dbReference type="InterPro" id="IPR008920">
    <property type="entry name" value="TF_FadR/GntR_C"/>
</dbReference>
<dbReference type="SUPFAM" id="SSF46785">
    <property type="entry name" value="Winged helix' DNA-binding domain"/>
    <property type="match status" value="1"/>
</dbReference>
<name>A0ABW0QM47_9BURK</name>
<keyword evidence="3" id="KW-0804">Transcription</keyword>
<feature type="region of interest" description="Disordered" evidence="4">
    <location>
        <begin position="1"/>
        <end position="28"/>
    </location>
</feature>
<reference evidence="7" key="1">
    <citation type="journal article" date="2019" name="Int. J. Syst. Evol. Microbiol.">
        <title>The Global Catalogue of Microorganisms (GCM) 10K type strain sequencing project: providing services to taxonomists for standard genome sequencing and annotation.</title>
        <authorList>
            <consortium name="The Broad Institute Genomics Platform"/>
            <consortium name="The Broad Institute Genome Sequencing Center for Infectious Disease"/>
            <person name="Wu L."/>
            <person name="Ma J."/>
        </authorList>
    </citation>
    <scope>NUCLEOTIDE SEQUENCE [LARGE SCALE GENOMIC DNA]</scope>
    <source>
        <strain evidence="7">CGMCC 4.7277</strain>
    </source>
</reference>
<dbReference type="Pfam" id="PF07729">
    <property type="entry name" value="FCD"/>
    <property type="match status" value="1"/>
</dbReference>
<organism evidence="6 7">
    <name type="scientific">Polaromonas jejuensis</name>
    <dbReference type="NCBI Taxonomy" id="457502"/>
    <lineage>
        <taxon>Bacteria</taxon>
        <taxon>Pseudomonadati</taxon>
        <taxon>Pseudomonadota</taxon>
        <taxon>Betaproteobacteria</taxon>
        <taxon>Burkholderiales</taxon>
        <taxon>Comamonadaceae</taxon>
        <taxon>Polaromonas</taxon>
    </lineage>
</organism>
<evidence type="ECO:0000256" key="4">
    <source>
        <dbReference type="SAM" id="MobiDB-lite"/>
    </source>
</evidence>
<evidence type="ECO:0000256" key="3">
    <source>
        <dbReference type="ARBA" id="ARBA00023163"/>
    </source>
</evidence>
<dbReference type="InterPro" id="IPR011711">
    <property type="entry name" value="GntR_C"/>
</dbReference>
<dbReference type="CDD" id="cd07377">
    <property type="entry name" value="WHTH_GntR"/>
    <property type="match status" value="1"/>
</dbReference>
<gene>
    <name evidence="6" type="ORF">ACFPP7_23005</name>
</gene>
<dbReference type="PANTHER" id="PTHR43537">
    <property type="entry name" value="TRANSCRIPTIONAL REGULATOR, GNTR FAMILY"/>
    <property type="match status" value="1"/>
</dbReference>
<feature type="region of interest" description="Disordered" evidence="4">
    <location>
        <begin position="232"/>
        <end position="269"/>
    </location>
</feature>
<evidence type="ECO:0000256" key="1">
    <source>
        <dbReference type="ARBA" id="ARBA00023015"/>
    </source>
</evidence>
<keyword evidence="2" id="KW-0238">DNA-binding</keyword>
<dbReference type="SMART" id="SM00895">
    <property type="entry name" value="FCD"/>
    <property type="match status" value="1"/>
</dbReference>
<dbReference type="SUPFAM" id="SSF48008">
    <property type="entry name" value="GntR ligand-binding domain-like"/>
    <property type="match status" value="1"/>
</dbReference>
<evidence type="ECO:0000313" key="7">
    <source>
        <dbReference type="Proteomes" id="UP001596084"/>
    </source>
</evidence>
<dbReference type="RefSeq" id="WP_068834846.1">
    <property type="nucleotide sequence ID" value="NZ_JBHSMX010000066.1"/>
</dbReference>
<feature type="compositionally biased region" description="Low complexity" evidence="4">
    <location>
        <begin position="250"/>
        <end position="259"/>
    </location>
</feature>
<dbReference type="PROSITE" id="PS50949">
    <property type="entry name" value="HTH_GNTR"/>
    <property type="match status" value="1"/>
</dbReference>
<comment type="caution">
    <text evidence="6">The sequence shown here is derived from an EMBL/GenBank/DDBJ whole genome shotgun (WGS) entry which is preliminary data.</text>
</comment>
<dbReference type="SMART" id="SM00345">
    <property type="entry name" value="HTH_GNTR"/>
    <property type="match status" value="1"/>
</dbReference>
<sequence>MTLSHSKSTEDDAPAPSTQASASDESDETRIQKQLADAIYEHRVRPGTKLPEADLCRIYGVTRGVIRKVLDRLAMEQLVDLFPNRGAFVAQPSVELTRNVYELRRILEAGVVRGLAKCGQHAWLNDVRLQVADEREANRVGDTGRYIRLAGKFHLDLAAATGNTALEQHLNRVVSQTSLMVALYGFSGANTCSAHEHLEILDAIEAGDYANAERLMDEHLLGCERQLRLDEEDSPALDLAQALSPSQENAPARSAAATRSARKHKTHST</sequence>
<dbReference type="InterPro" id="IPR036390">
    <property type="entry name" value="WH_DNA-bd_sf"/>
</dbReference>
<dbReference type="InterPro" id="IPR036388">
    <property type="entry name" value="WH-like_DNA-bd_sf"/>
</dbReference>